<keyword evidence="5" id="KW-0663">Pyridoxal phosphate</keyword>
<dbReference type="PANTHER" id="PTHR11601:SF34">
    <property type="entry name" value="CYSTEINE DESULFURASE"/>
    <property type="match status" value="1"/>
</dbReference>
<evidence type="ECO:0000256" key="7">
    <source>
        <dbReference type="ARBA" id="ARBA00023014"/>
    </source>
</evidence>
<evidence type="ECO:0000256" key="1">
    <source>
        <dbReference type="ARBA" id="ARBA00001933"/>
    </source>
</evidence>
<dbReference type="Gene3D" id="3.40.640.10">
    <property type="entry name" value="Type I PLP-dependent aspartate aminotransferase-like (Major domain)"/>
    <property type="match status" value="1"/>
</dbReference>
<keyword evidence="4" id="KW-0479">Metal-binding</keyword>
<comment type="caution">
    <text evidence="10">The sequence shown here is derived from an EMBL/GenBank/DDBJ whole genome shotgun (WGS) entry which is preliminary data.</text>
</comment>
<dbReference type="InterPro" id="IPR016454">
    <property type="entry name" value="Cysteine_dSase"/>
</dbReference>
<comment type="similarity">
    <text evidence="2">Belongs to the class-V pyridoxal-phosphate-dependent aminotransferase family. NifS/IscS subfamily.</text>
</comment>
<comment type="cofactor">
    <cofactor evidence="1">
        <name>pyridoxal 5'-phosphate</name>
        <dbReference type="ChEBI" id="CHEBI:597326"/>
    </cofactor>
</comment>
<evidence type="ECO:0000313" key="11">
    <source>
        <dbReference type="Proteomes" id="UP000034057"/>
    </source>
</evidence>
<dbReference type="Pfam" id="PF00266">
    <property type="entry name" value="Aminotran_5"/>
    <property type="match status" value="1"/>
</dbReference>
<evidence type="ECO:0000313" key="10">
    <source>
        <dbReference type="EMBL" id="KKW17768.1"/>
    </source>
</evidence>
<dbReference type="InterPro" id="IPR015421">
    <property type="entry name" value="PyrdxlP-dep_Trfase_major"/>
</dbReference>
<proteinExistence type="inferred from homology"/>
<dbReference type="PATRIC" id="fig|1618668.3.peg.371"/>
<evidence type="ECO:0000256" key="6">
    <source>
        <dbReference type="ARBA" id="ARBA00023004"/>
    </source>
</evidence>
<feature type="domain" description="Aminotransferase class V" evidence="9">
    <location>
        <begin position="12"/>
        <end position="379"/>
    </location>
</feature>
<evidence type="ECO:0000256" key="8">
    <source>
        <dbReference type="ARBA" id="ARBA00050776"/>
    </source>
</evidence>
<evidence type="ECO:0000256" key="5">
    <source>
        <dbReference type="ARBA" id="ARBA00022898"/>
    </source>
</evidence>
<dbReference type="GO" id="GO:0051536">
    <property type="term" value="F:iron-sulfur cluster binding"/>
    <property type="evidence" value="ECO:0007669"/>
    <property type="project" value="UniProtKB-KW"/>
</dbReference>
<dbReference type="Gene3D" id="3.90.1150.10">
    <property type="entry name" value="Aspartate Aminotransferase, domain 1"/>
    <property type="match status" value="1"/>
</dbReference>
<evidence type="ECO:0000256" key="4">
    <source>
        <dbReference type="ARBA" id="ARBA00022723"/>
    </source>
</evidence>
<dbReference type="GO" id="GO:0031071">
    <property type="term" value="F:cysteine desulfurase activity"/>
    <property type="evidence" value="ECO:0007669"/>
    <property type="project" value="UniProtKB-EC"/>
</dbReference>
<evidence type="ECO:0000256" key="2">
    <source>
        <dbReference type="ARBA" id="ARBA00006490"/>
    </source>
</evidence>
<evidence type="ECO:0000256" key="3">
    <source>
        <dbReference type="ARBA" id="ARBA00022679"/>
    </source>
</evidence>
<reference evidence="10 11" key="1">
    <citation type="journal article" date="2015" name="Nature">
        <title>rRNA introns, odd ribosomes, and small enigmatic genomes across a large radiation of phyla.</title>
        <authorList>
            <person name="Brown C.T."/>
            <person name="Hug L.A."/>
            <person name="Thomas B.C."/>
            <person name="Sharon I."/>
            <person name="Castelle C.J."/>
            <person name="Singh A."/>
            <person name="Wilkins M.J."/>
            <person name="Williams K.H."/>
            <person name="Banfield J.F."/>
        </authorList>
    </citation>
    <scope>NUCLEOTIDE SEQUENCE [LARGE SCALE GENOMIC DNA]</scope>
</reference>
<keyword evidence="6" id="KW-0408">Iron</keyword>
<dbReference type="AlphaFoldDB" id="A0A0G1WG46"/>
<sequence>MSPIAESDNKTVYLDYAAATPVDPEVLEAMRPYWSGRYSNASSMHESGRRAKAAIDGARAAVAEVLGCEPREVIFTGSGTESDNTALLGVARANRTHGTHVIISAVEHKAVLESAQQLKNEGFEVSIAPVDAYGTVNVEEILQLVTDKTTLVSVMYANNEIGTVEPVQKLSAALRARRGAKPYPLLHTDACQAAGFLPLNVVELGVDLMTLNGSKIYGPRGTGLLYKKNGVAMHPLIVGGEQEQHLRAGTESVPLIVGFAAALQKAERLRAAESARLTALRDYFTRELLKKIPRAVLNGHSTNRLPNNVHVSMPYVEGEAMLLILDRHSVEASTGSACSAYDLQPSHVLLAIGQTPELAHGSIRFSLGRHTTKEELDYVLSVFPGVVERLTQLSSLTATV</sequence>
<dbReference type="InterPro" id="IPR015422">
    <property type="entry name" value="PyrdxlP-dep_Trfase_small"/>
</dbReference>
<dbReference type="SUPFAM" id="SSF53383">
    <property type="entry name" value="PLP-dependent transferases"/>
    <property type="match status" value="1"/>
</dbReference>
<dbReference type="PIRSF" id="PIRSF005572">
    <property type="entry name" value="NifS"/>
    <property type="match status" value="1"/>
</dbReference>
<protein>
    <submittedName>
        <fullName evidence="10">Cysteine desulfurase</fullName>
    </submittedName>
</protein>
<accession>A0A0G1WG46</accession>
<dbReference type="Proteomes" id="UP000034057">
    <property type="component" value="Unassembled WGS sequence"/>
</dbReference>
<keyword evidence="3" id="KW-0808">Transferase</keyword>
<dbReference type="GO" id="GO:0046872">
    <property type="term" value="F:metal ion binding"/>
    <property type="evidence" value="ECO:0007669"/>
    <property type="project" value="UniProtKB-KW"/>
</dbReference>
<organism evidence="10 11">
    <name type="scientific">Candidatus Kaiserbacteria bacterium GW2011_GWA1_50_28</name>
    <dbReference type="NCBI Taxonomy" id="1618668"/>
    <lineage>
        <taxon>Bacteria</taxon>
        <taxon>Candidatus Kaiseribacteriota</taxon>
    </lineage>
</organism>
<dbReference type="EMBL" id="LCQO01000026">
    <property type="protein sequence ID" value="KKW17768.1"/>
    <property type="molecule type" value="Genomic_DNA"/>
</dbReference>
<comment type="catalytic activity">
    <reaction evidence="8">
        <text>(sulfur carrier)-H + L-cysteine = (sulfur carrier)-SH + L-alanine</text>
        <dbReference type="Rhea" id="RHEA:43892"/>
        <dbReference type="Rhea" id="RHEA-COMP:14737"/>
        <dbReference type="Rhea" id="RHEA-COMP:14739"/>
        <dbReference type="ChEBI" id="CHEBI:29917"/>
        <dbReference type="ChEBI" id="CHEBI:35235"/>
        <dbReference type="ChEBI" id="CHEBI:57972"/>
        <dbReference type="ChEBI" id="CHEBI:64428"/>
        <dbReference type="EC" id="2.8.1.7"/>
    </reaction>
</comment>
<dbReference type="InterPro" id="IPR015424">
    <property type="entry name" value="PyrdxlP-dep_Trfase"/>
</dbReference>
<keyword evidence="7" id="KW-0411">Iron-sulfur</keyword>
<evidence type="ECO:0000259" key="9">
    <source>
        <dbReference type="Pfam" id="PF00266"/>
    </source>
</evidence>
<gene>
    <name evidence="10" type="ORF">UY59_C0026G0003</name>
</gene>
<dbReference type="InterPro" id="IPR000192">
    <property type="entry name" value="Aminotrans_V_dom"/>
</dbReference>
<dbReference type="Gene3D" id="1.10.260.50">
    <property type="match status" value="1"/>
</dbReference>
<dbReference type="PANTHER" id="PTHR11601">
    <property type="entry name" value="CYSTEINE DESULFURYLASE FAMILY MEMBER"/>
    <property type="match status" value="1"/>
</dbReference>
<name>A0A0G1WG46_9BACT</name>